<dbReference type="Gene3D" id="1.10.287.110">
    <property type="entry name" value="DnaJ domain"/>
    <property type="match status" value="1"/>
</dbReference>
<evidence type="ECO:0000259" key="3">
    <source>
        <dbReference type="PROSITE" id="PS50076"/>
    </source>
</evidence>
<evidence type="ECO:0000313" key="4">
    <source>
        <dbReference type="EMBL" id="PWN33859.1"/>
    </source>
</evidence>
<feature type="domain" description="J" evidence="3">
    <location>
        <begin position="51"/>
        <end position="139"/>
    </location>
</feature>
<dbReference type="Proteomes" id="UP000245771">
    <property type="component" value="Unassembled WGS sequence"/>
</dbReference>
<keyword evidence="5" id="KW-1185">Reference proteome</keyword>
<dbReference type="Pfam" id="PF00226">
    <property type="entry name" value="DnaJ"/>
    <property type="match status" value="1"/>
</dbReference>
<evidence type="ECO:0000256" key="2">
    <source>
        <dbReference type="SAM" id="MobiDB-lite"/>
    </source>
</evidence>
<evidence type="ECO:0000313" key="5">
    <source>
        <dbReference type="Proteomes" id="UP000245771"/>
    </source>
</evidence>
<dbReference type="FunCoup" id="A0A316V8E3">
    <property type="interactions" value="22"/>
</dbReference>
<dbReference type="RefSeq" id="XP_025354161.1">
    <property type="nucleotide sequence ID" value="XM_025499147.1"/>
</dbReference>
<reference evidence="4 5" key="1">
    <citation type="journal article" date="2018" name="Mol. Biol. Evol.">
        <title>Broad Genomic Sampling Reveals a Smut Pathogenic Ancestry of the Fungal Clade Ustilaginomycotina.</title>
        <authorList>
            <person name="Kijpornyongpan T."/>
            <person name="Mondo S.J."/>
            <person name="Barry K."/>
            <person name="Sandor L."/>
            <person name="Lee J."/>
            <person name="Lipzen A."/>
            <person name="Pangilinan J."/>
            <person name="LaButti K."/>
            <person name="Hainaut M."/>
            <person name="Henrissat B."/>
            <person name="Grigoriev I.V."/>
            <person name="Spatafora J.W."/>
            <person name="Aime M.C."/>
        </authorList>
    </citation>
    <scope>NUCLEOTIDE SEQUENCE [LARGE SCALE GENOMIC DNA]</scope>
    <source>
        <strain evidence="4 5">MCA 3882</strain>
    </source>
</reference>
<dbReference type="InterPro" id="IPR036869">
    <property type="entry name" value="J_dom_sf"/>
</dbReference>
<dbReference type="InParanoid" id="A0A316V8E3"/>
<keyword evidence="1" id="KW-0143">Chaperone</keyword>
<protein>
    <submittedName>
        <fullName evidence="4">DnaJ-domain-containing protein</fullName>
    </submittedName>
</protein>
<dbReference type="OrthoDB" id="445556at2759"/>
<organism evidence="4 5">
    <name type="scientific">Meira miltonrushii</name>
    <dbReference type="NCBI Taxonomy" id="1280837"/>
    <lineage>
        <taxon>Eukaryota</taxon>
        <taxon>Fungi</taxon>
        <taxon>Dikarya</taxon>
        <taxon>Basidiomycota</taxon>
        <taxon>Ustilaginomycotina</taxon>
        <taxon>Exobasidiomycetes</taxon>
        <taxon>Exobasidiales</taxon>
        <taxon>Brachybasidiaceae</taxon>
        <taxon>Meira</taxon>
    </lineage>
</organism>
<dbReference type="CDD" id="cd06257">
    <property type="entry name" value="DnaJ"/>
    <property type="match status" value="1"/>
</dbReference>
<proteinExistence type="predicted"/>
<dbReference type="PANTHER" id="PTHR44145">
    <property type="entry name" value="DNAJ HOMOLOG SUBFAMILY A MEMBER 3, MITOCHONDRIAL"/>
    <property type="match status" value="1"/>
</dbReference>
<feature type="compositionally biased region" description="Basic and acidic residues" evidence="2">
    <location>
        <begin position="354"/>
        <end position="368"/>
    </location>
</feature>
<dbReference type="PRINTS" id="PR00625">
    <property type="entry name" value="JDOMAIN"/>
</dbReference>
<dbReference type="AlphaFoldDB" id="A0A316V8E3"/>
<feature type="compositionally biased region" description="Low complexity" evidence="2">
    <location>
        <begin position="94"/>
        <end position="106"/>
    </location>
</feature>
<dbReference type="InterPro" id="IPR051938">
    <property type="entry name" value="Apopto_cytoskel_mod"/>
</dbReference>
<accession>A0A316V8E3</accession>
<gene>
    <name evidence="4" type="ORF">FA14DRAFT_161503</name>
</gene>
<name>A0A316V8E3_9BASI</name>
<dbReference type="SUPFAM" id="SSF46565">
    <property type="entry name" value="Chaperone J-domain"/>
    <property type="match status" value="1"/>
</dbReference>
<sequence length="368" mass="41138">MMAMRRGVSYQIHNKTQWLITPSRYYRGYATQSPSSSPIDNPFPLPSSNATPYDIFHLPRDCTSAQIKSRYYDLVKIYHPDKAMASAMTENGQSSTSSTSSSSTSTLTPQKAHDNFKRIREAYTLLGSETKRRMYDNSGYGWNASGGGSSTNNAMDGFQGPVWNGGFPRNAAEWAAYDAWSASLKRGAPGSMNRQGWQFRGQAGSGFGGHDRFGWQHYAGNKNNPGANWFYGYGHAQHFSATNKPRYTSNLRFIASLSSLTAVLAIFQYARLQQERQLIGGMEDRRHQSAVQSLSEARKFARSEIGRARMEEMRKKARELPDSGENGLLLIEDGNRSHDWEGIVGRGGPSGKSAYEERMRKLESSEIR</sequence>
<feature type="region of interest" description="Disordered" evidence="2">
    <location>
        <begin position="86"/>
        <end position="113"/>
    </location>
</feature>
<feature type="region of interest" description="Disordered" evidence="2">
    <location>
        <begin position="340"/>
        <end position="368"/>
    </location>
</feature>
<dbReference type="EMBL" id="KZ819604">
    <property type="protein sequence ID" value="PWN33859.1"/>
    <property type="molecule type" value="Genomic_DNA"/>
</dbReference>
<dbReference type="SMART" id="SM00271">
    <property type="entry name" value="DnaJ"/>
    <property type="match status" value="1"/>
</dbReference>
<dbReference type="GeneID" id="37020928"/>
<dbReference type="PANTHER" id="PTHR44145:SF3">
    <property type="entry name" value="DNAJ HOMOLOG SUBFAMILY A MEMBER 3, MITOCHONDRIAL"/>
    <property type="match status" value="1"/>
</dbReference>
<dbReference type="PROSITE" id="PS50076">
    <property type="entry name" value="DNAJ_2"/>
    <property type="match status" value="1"/>
</dbReference>
<dbReference type="InterPro" id="IPR001623">
    <property type="entry name" value="DnaJ_domain"/>
</dbReference>
<evidence type="ECO:0000256" key="1">
    <source>
        <dbReference type="ARBA" id="ARBA00023186"/>
    </source>
</evidence>
<dbReference type="STRING" id="1280837.A0A316V8E3"/>